<dbReference type="Gene3D" id="2.40.170.20">
    <property type="entry name" value="TonB-dependent receptor, beta-barrel domain"/>
    <property type="match status" value="1"/>
</dbReference>
<name>A0A1H9YH79_THASX</name>
<feature type="signal peptide" evidence="11">
    <location>
        <begin position="1"/>
        <end position="24"/>
    </location>
</feature>
<evidence type="ECO:0000313" key="15">
    <source>
        <dbReference type="Proteomes" id="UP000199308"/>
    </source>
</evidence>
<evidence type="ECO:0000313" key="14">
    <source>
        <dbReference type="EMBL" id="SES68287.1"/>
    </source>
</evidence>
<dbReference type="InterPro" id="IPR036942">
    <property type="entry name" value="Beta-barrel_TonB_sf"/>
</dbReference>
<evidence type="ECO:0000259" key="12">
    <source>
        <dbReference type="Pfam" id="PF00593"/>
    </source>
</evidence>
<dbReference type="Proteomes" id="UP000199308">
    <property type="component" value="Unassembled WGS sequence"/>
</dbReference>
<keyword evidence="4 8" id="KW-0812">Transmembrane</keyword>
<accession>A0A1H9YH79</accession>
<evidence type="ECO:0000256" key="6">
    <source>
        <dbReference type="ARBA" id="ARBA00023136"/>
    </source>
</evidence>
<feature type="domain" description="TonB-dependent receptor-like beta-barrel" evidence="12">
    <location>
        <begin position="465"/>
        <end position="939"/>
    </location>
</feature>
<keyword evidence="7 8" id="KW-0998">Cell outer membrane</keyword>
<evidence type="ECO:0000256" key="8">
    <source>
        <dbReference type="PROSITE-ProRule" id="PRU01360"/>
    </source>
</evidence>
<keyword evidence="5 9" id="KW-0798">TonB box</keyword>
<evidence type="ECO:0000256" key="2">
    <source>
        <dbReference type="ARBA" id="ARBA00022448"/>
    </source>
</evidence>
<evidence type="ECO:0000259" key="13">
    <source>
        <dbReference type="Pfam" id="PF07715"/>
    </source>
</evidence>
<dbReference type="PANTHER" id="PTHR47234">
    <property type="match status" value="1"/>
</dbReference>
<dbReference type="SUPFAM" id="SSF56935">
    <property type="entry name" value="Porins"/>
    <property type="match status" value="1"/>
</dbReference>
<dbReference type="InterPro" id="IPR012910">
    <property type="entry name" value="Plug_dom"/>
</dbReference>
<evidence type="ECO:0000256" key="5">
    <source>
        <dbReference type="ARBA" id="ARBA00023077"/>
    </source>
</evidence>
<dbReference type="Pfam" id="PF00593">
    <property type="entry name" value="TonB_dep_Rec_b-barrel"/>
    <property type="match status" value="1"/>
</dbReference>
<keyword evidence="2 8" id="KW-0813">Transport</keyword>
<keyword evidence="14" id="KW-0675">Receptor</keyword>
<keyword evidence="11" id="KW-0732">Signal</keyword>
<evidence type="ECO:0000256" key="9">
    <source>
        <dbReference type="RuleBase" id="RU003357"/>
    </source>
</evidence>
<dbReference type="RefSeq" id="WP_093326937.1">
    <property type="nucleotide sequence ID" value="NZ_AP027363.1"/>
</dbReference>
<sequence length="975" mass="106648">MSLFKPNSVALAIASVLFTSSALAQEEQPAQETDVEKIVVTGSNIKGVDLEGMQPMVVLSAEDIKSSGASTVSELMVQITQTRGGTGSFNTSESGATSTSTPAGQAAASLRGLGASSTLTLINGRRVAASSFASGTQNFVDVNSIPLAAIERIEILATGASATYGADAVAGVINYILKKDYDGAEINLSYGNSFADSDEGKYNINFIWGTEVLGGQLTLFADYFDRNSFSAQDRDYTATPVLESNYSYLPKDTPNIYYLSSYSGLDEIGAPNCKTEFVTTEFGEEICAYYRNEDDELLSALEAGSTGLIFSKEFGDITWNTDFFYSHNKSVAVSSPAPINRVDDTEGPFVPVSALDVFDDETRDALLYDMWIEDFDSLLGRVIDEGFMFDARFSDPRTIEIETNSFRLVSGLSGVINDWDWESAITLSKSESQQEAVKGIYNRYKYHAALTGELCNDGSIANFDGANLSCAAGGLAGVYNPFLEGDSANNAILALAQEVPTRDGESTVYAWDAKISGELFELGSDYVRSAFGVEVRKEEITDTPSMNAVARAENEYLVDVFGFGSSISAADRTQYGAFAEFFVPVTDQLEVQLAGRYDHYDDFGGTFNPKVSFSYRPFDSLIMRGSWSTSFRAPSLTQAGVKLRTTTATFDCGSNQAVADLYCEGFGDERSNNVLELGNSALKAEESEAVSFGFAFSPSNDTTLSVDYWQFEHDDLVDTDMTATLDAAITDSSLRHCGIVPEGEMGISYEEDLCLVTDLSGLTIEQDGANLTEILDEWVAFDNPRYAELPLYRDHVIQLENTGSQSVKGVDLAFEQYFDFSAGTLSFDINATHYIEFDRNKPGSDEIEALIGTWRYPENIASLRVGWSQDNFYASITADYTDSYADDIDGLRGRNIDELEDLGELDSEGQRDVESWTTIRANIGYDFDNMNINFTVNNLLDEEPPVAYGSSRGYDSYNHNALGANYRVSFTYFFK</sequence>
<feature type="region of interest" description="Disordered" evidence="10">
    <location>
        <begin position="83"/>
        <end position="103"/>
    </location>
</feature>
<dbReference type="InterPro" id="IPR039426">
    <property type="entry name" value="TonB-dep_rcpt-like"/>
</dbReference>
<reference evidence="14 15" key="1">
    <citation type="submission" date="2016-10" db="EMBL/GenBank/DDBJ databases">
        <authorList>
            <person name="de Groot N.N."/>
        </authorList>
    </citation>
    <scope>NUCLEOTIDE SEQUENCE [LARGE SCALE GENOMIC DNA]</scope>
    <source>
        <strain evidence="14 15">DSM 19706</strain>
    </source>
</reference>
<dbReference type="AlphaFoldDB" id="A0A1H9YH79"/>
<dbReference type="EMBL" id="FOHK01000001">
    <property type="protein sequence ID" value="SES68287.1"/>
    <property type="molecule type" value="Genomic_DNA"/>
</dbReference>
<feature type="domain" description="TonB-dependent receptor plug" evidence="13">
    <location>
        <begin position="54"/>
        <end position="172"/>
    </location>
</feature>
<dbReference type="OrthoDB" id="176248at2"/>
<evidence type="ECO:0000256" key="11">
    <source>
        <dbReference type="SAM" id="SignalP"/>
    </source>
</evidence>
<gene>
    <name evidence="14" type="ORF">SAMN05660429_00221</name>
</gene>
<dbReference type="InterPro" id="IPR037066">
    <property type="entry name" value="Plug_dom_sf"/>
</dbReference>
<organism evidence="14 15">
    <name type="scientific">Thalassotalea agarivorans</name>
    <name type="common">Thalassomonas agarivorans</name>
    <dbReference type="NCBI Taxonomy" id="349064"/>
    <lineage>
        <taxon>Bacteria</taxon>
        <taxon>Pseudomonadati</taxon>
        <taxon>Pseudomonadota</taxon>
        <taxon>Gammaproteobacteria</taxon>
        <taxon>Alteromonadales</taxon>
        <taxon>Colwelliaceae</taxon>
        <taxon>Thalassotalea</taxon>
    </lineage>
</organism>
<evidence type="ECO:0000256" key="10">
    <source>
        <dbReference type="SAM" id="MobiDB-lite"/>
    </source>
</evidence>
<keyword evidence="6 8" id="KW-0472">Membrane</keyword>
<protein>
    <submittedName>
        <fullName evidence="14">TonB-dependent Receptor Plug Domain</fullName>
    </submittedName>
</protein>
<keyword evidence="15" id="KW-1185">Reference proteome</keyword>
<evidence type="ECO:0000256" key="4">
    <source>
        <dbReference type="ARBA" id="ARBA00022692"/>
    </source>
</evidence>
<proteinExistence type="inferred from homology"/>
<evidence type="ECO:0000256" key="1">
    <source>
        <dbReference type="ARBA" id="ARBA00004571"/>
    </source>
</evidence>
<dbReference type="Pfam" id="PF07715">
    <property type="entry name" value="Plug"/>
    <property type="match status" value="1"/>
</dbReference>
<dbReference type="Gene3D" id="2.170.130.10">
    <property type="entry name" value="TonB-dependent receptor, plug domain"/>
    <property type="match status" value="1"/>
</dbReference>
<evidence type="ECO:0000256" key="3">
    <source>
        <dbReference type="ARBA" id="ARBA00022452"/>
    </source>
</evidence>
<comment type="similarity">
    <text evidence="8 9">Belongs to the TonB-dependent receptor family.</text>
</comment>
<dbReference type="InterPro" id="IPR000531">
    <property type="entry name" value="Beta-barrel_TonB"/>
</dbReference>
<feature type="compositionally biased region" description="Polar residues" evidence="10">
    <location>
        <begin position="83"/>
        <end position="102"/>
    </location>
</feature>
<dbReference type="PROSITE" id="PS52016">
    <property type="entry name" value="TONB_DEPENDENT_REC_3"/>
    <property type="match status" value="1"/>
</dbReference>
<comment type="subcellular location">
    <subcellularLocation>
        <location evidence="1 8">Cell outer membrane</location>
        <topology evidence="1 8">Multi-pass membrane protein</topology>
    </subcellularLocation>
</comment>
<keyword evidence="3 8" id="KW-1134">Transmembrane beta strand</keyword>
<dbReference type="STRING" id="349064.SAMN05660429_00221"/>
<feature type="chain" id="PRO_5011520356" evidence="11">
    <location>
        <begin position="25"/>
        <end position="975"/>
    </location>
</feature>
<dbReference type="PANTHER" id="PTHR47234:SF2">
    <property type="entry name" value="TONB-DEPENDENT RECEPTOR"/>
    <property type="match status" value="1"/>
</dbReference>
<dbReference type="GO" id="GO:0009279">
    <property type="term" value="C:cell outer membrane"/>
    <property type="evidence" value="ECO:0007669"/>
    <property type="project" value="UniProtKB-SubCell"/>
</dbReference>
<evidence type="ECO:0000256" key="7">
    <source>
        <dbReference type="ARBA" id="ARBA00023237"/>
    </source>
</evidence>